<organism evidence="3">
    <name type="scientific">Sesamum radiatum</name>
    <name type="common">Black benniseed</name>
    <dbReference type="NCBI Taxonomy" id="300843"/>
    <lineage>
        <taxon>Eukaryota</taxon>
        <taxon>Viridiplantae</taxon>
        <taxon>Streptophyta</taxon>
        <taxon>Embryophyta</taxon>
        <taxon>Tracheophyta</taxon>
        <taxon>Spermatophyta</taxon>
        <taxon>Magnoliopsida</taxon>
        <taxon>eudicotyledons</taxon>
        <taxon>Gunneridae</taxon>
        <taxon>Pentapetalae</taxon>
        <taxon>asterids</taxon>
        <taxon>lamiids</taxon>
        <taxon>Lamiales</taxon>
        <taxon>Pedaliaceae</taxon>
        <taxon>Sesamum</taxon>
    </lineage>
</organism>
<protein>
    <recommendedName>
        <fullName evidence="2">Transposase MuDR plant domain-containing protein</fullName>
    </recommendedName>
</protein>
<proteinExistence type="predicted"/>
<name>A0AAW2TJU1_SESRA</name>
<dbReference type="AlphaFoldDB" id="A0AAW2TJU1"/>
<dbReference type="EMBL" id="JACGWJ010000008">
    <property type="protein sequence ID" value="KAL0403846.1"/>
    <property type="molecule type" value="Genomic_DNA"/>
</dbReference>
<evidence type="ECO:0000259" key="2">
    <source>
        <dbReference type="Pfam" id="PF03108"/>
    </source>
</evidence>
<comment type="caution">
    <text evidence="3">The sequence shown here is derived from an EMBL/GenBank/DDBJ whole genome shotgun (WGS) entry which is preliminary data.</text>
</comment>
<reference evidence="3" key="2">
    <citation type="journal article" date="2024" name="Plant">
        <title>Genomic evolution and insights into agronomic trait innovations of Sesamum species.</title>
        <authorList>
            <person name="Miao H."/>
            <person name="Wang L."/>
            <person name="Qu L."/>
            <person name="Liu H."/>
            <person name="Sun Y."/>
            <person name="Le M."/>
            <person name="Wang Q."/>
            <person name="Wei S."/>
            <person name="Zheng Y."/>
            <person name="Lin W."/>
            <person name="Duan Y."/>
            <person name="Cao H."/>
            <person name="Xiong S."/>
            <person name="Wang X."/>
            <person name="Wei L."/>
            <person name="Li C."/>
            <person name="Ma Q."/>
            <person name="Ju M."/>
            <person name="Zhao R."/>
            <person name="Li G."/>
            <person name="Mu C."/>
            <person name="Tian Q."/>
            <person name="Mei H."/>
            <person name="Zhang T."/>
            <person name="Gao T."/>
            <person name="Zhang H."/>
        </authorList>
    </citation>
    <scope>NUCLEOTIDE SEQUENCE</scope>
    <source>
        <strain evidence="3">G02</strain>
    </source>
</reference>
<evidence type="ECO:0000313" key="3">
    <source>
        <dbReference type="EMBL" id="KAL0403846.1"/>
    </source>
</evidence>
<dbReference type="PANTHER" id="PTHR31973:SF187">
    <property type="entry name" value="MUTATOR TRANSPOSASE MUDRA PROTEIN"/>
    <property type="match status" value="1"/>
</dbReference>
<dbReference type="Pfam" id="PF03108">
    <property type="entry name" value="DBD_Tnp_Mut"/>
    <property type="match status" value="1"/>
</dbReference>
<dbReference type="PANTHER" id="PTHR31973">
    <property type="entry name" value="POLYPROTEIN, PUTATIVE-RELATED"/>
    <property type="match status" value="1"/>
</dbReference>
<reference evidence="3" key="1">
    <citation type="submission" date="2020-06" db="EMBL/GenBank/DDBJ databases">
        <authorList>
            <person name="Li T."/>
            <person name="Hu X."/>
            <person name="Zhang T."/>
            <person name="Song X."/>
            <person name="Zhang H."/>
            <person name="Dai N."/>
            <person name="Sheng W."/>
            <person name="Hou X."/>
            <person name="Wei L."/>
        </authorList>
    </citation>
    <scope>NUCLEOTIDE SEQUENCE</scope>
    <source>
        <strain evidence="3">G02</strain>
        <tissue evidence="3">Leaf</tissue>
    </source>
</reference>
<feature type="region of interest" description="Disordered" evidence="1">
    <location>
        <begin position="531"/>
        <end position="558"/>
    </location>
</feature>
<accession>A0AAW2TJU1</accession>
<gene>
    <name evidence="3" type="ORF">Sradi_2025400</name>
</gene>
<evidence type="ECO:0000256" key="1">
    <source>
        <dbReference type="SAM" id="MobiDB-lite"/>
    </source>
</evidence>
<dbReference type="InterPro" id="IPR004332">
    <property type="entry name" value="Transposase_MuDR"/>
</dbReference>
<feature type="domain" description="Transposase MuDR plant" evidence="2">
    <location>
        <begin position="193"/>
        <end position="250"/>
    </location>
</feature>
<sequence length="558" mass="63872">MRLVANFLGEEVEVGVEISCGYTLGQLFSDVCASVIGLNMGEVSDFCNLVGIYGLLPPDERKTPLTSQSDLDKLMEMYSSLGEVKMHVYMYMKQDYSRDSPLLQDPIARFVFNESGKHNHEVEEVQIAMANLDDEFLISEDEPEIDMGMQLDAEDIDLDDLLVVDSEDGDECSHDYEQLVDSEDEIEPVMARIFNDVQHFKDTLADYKVQEGFLMKRMHNTKKKQTACCKAEGCNWRIHASTWIDGTTFKVKTYSGPHTCKMTEKSKGASSSWIAQKYEKAFKTYQSNLTIDDLNASLVQDYGVHVSATKLYRARKKALGNIDGDFANSYSKLPKYAQALRDTNNGVYCKLLCDGLDICNPTFTLDANSTIFPIAIMVAEGKKGLINAVSKKWPEAKHRYCAWHRYNNFKVLYPGPKFRALYWAAVKAFNEDDFKNAMVEMRHESEKAWEWMMSENHFIGQVPQESRWREVENIDNHPIIQPPKLKIRRGRPKLQRRRGAGELVHVRIDKRSIHHTCQLCKEIGHNKKTCQKNPANWGKKRRSKNNSYVHVGKGKQQP</sequence>